<feature type="compositionally biased region" description="Polar residues" evidence="1">
    <location>
        <begin position="463"/>
        <end position="473"/>
    </location>
</feature>
<dbReference type="InParanoid" id="A0A132B6D6"/>
<dbReference type="GeneID" id="28831427"/>
<protein>
    <submittedName>
        <fullName evidence="2">Uncharacterized protein</fullName>
    </submittedName>
</protein>
<accession>A0A132B6D6</accession>
<proteinExistence type="predicted"/>
<organism evidence="2 3">
    <name type="scientific">Mollisia scopiformis</name>
    <name type="common">Conifer needle endophyte fungus</name>
    <name type="synonym">Phialocephala scopiformis</name>
    <dbReference type="NCBI Taxonomy" id="149040"/>
    <lineage>
        <taxon>Eukaryota</taxon>
        <taxon>Fungi</taxon>
        <taxon>Dikarya</taxon>
        <taxon>Ascomycota</taxon>
        <taxon>Pezizomycotina</taxon>
        <taxon>Leotiomycetes</taxon>
        <taxon>Helotiales</taxon>
        <taxon>Mollisiaceae</taxon>
        <taxon>Mollisia</taxon>
    </lineage>
</organism>
<feature type="region of interest" description="Disordered" evidence="1">
    <location>
        <begin position="463"/>
        <end position="482"/>
    </location>
</feature>
<dbReference type="KEGG" id="psco:LY89DRAFT_765979"/>
<reference evidence="2 3" key="1">
    <citation type="submission" date="2015-10" db="EMBL/GenBank/DDBJ databases">
        <title>Full genome of DAOMC 229536 Phialocephala scopiformis, a fungal endophyte of spruce producing the potent anti-insectan compound rugulosin.</title>
        <authorList>
            <consortium name="DOE Joint Genome Institute"/>
            <person name="Walker A.K."/>
            <person name="Frasz S.L."/>
            <person name="Seifert K.A."/>
            <person name="Miller J.D."/>
            <person name="Mondo S.J."/>
            <person name="Labutti K."/>
            <person name="Lipzen A."/>
            <person name="Dockter R."/>
            <person name="Kennedy M."/>
            <person name="Grigoriev I.V."/>
            <person name="Spatafora J.W."/>
        </authorList>
    </citation>
    <scope>NUCLEOTIDE SEQUENCE [LARGE SCALE GENOMIC DNA]</scope>
    <source>
        <strain evidence="2 3">CBS 120377</strain>
    </source>
</reference>
<dbReference type="AlphaFoldDB" id="A0A132B6D6"/>
<keyword evidence="3" id="KW-1185">Reference proteome</keyword>
<dbReference type="Proteomes" id="UP000070700">
    <property type="component" value="Unassembled WGS sequence"/>
</dbReference>
<evidence type="ECO:0000256" key="1">
    <source>
        <dbReference type="SAM" id="MobiDB-lite"/>
    </source>
</evidence>
<dbReference type="EMBL" id="KQ947438">
    <property type="protein sequence ID" value="KUJ07901.1"/>
    <property type="molecule type" value="Genomic_DNA"/>
</dbReference>
<evidence type="ECO:0000313" key="3">
    <source>
        <dbReference type="Proteomes" id="UP000070700"/>
    </source>
</evidence>
<gene>
    <name evidence="2" type="ORF">LY89DRAFT_765979</name>
</gene>
<feature type="compositionally biased region" description="Low complexity" evidence="1">
    <location>
        <begin position="355"/>
        <end position="373"/>
    </location>
</feature>
<feature type="compositionally biased region" description="Gly residues" evidence="1">
    <location>
        <begin position="171"/>
        <end position="183"/>
    </location>
</feature>
<name>A0A132B6D6_MOLSC</name>
<dbReference type="RefSeq" id="XP_018062256.1">
    <property type="nucleotide sequence ID" value="XM_018221701.1"/>
</dbReference>
<sequence length="511" mass="57019">MSKYCKLGPVLDEQARQAGYPPGHAEEMRIAIRNITMPRHKAILKDELNLPLTNKHIDWYGWKHLFPPGNPAFPVSEPQRAKGHAVLLAAFENMGLPSDPNGINTSTLLLAGPPDLTTNPIGSTLSAHGRGGHFGGSNRPRPIPHSTILGISPSDNEHRQKQQPQQTASRGRGGSRGGRGGGMVPTHSSHATDRRHLHWPWRDESGDIEFEIPIYTVFKCYLYGADRKSISAVEGYFKVTIEGEYPVADDKIFFHIWVQAQEKVQSESPPYHRAQSAYAFLLEYEKQLRWGYKRNGLSPYIDDFLFEYNQKGYVTVPDRIFAEVTKHTASSSLNAGPQYHQGVTLEPQTSGPSLANNNNTNTATVSPTAPTAPKGNKRKWEYFVEATETQSEASKIDAQKEIKRRLVDEEVTGRLMLSKDHMLSQVDKAVAKLRFIMMEVFDNLPVGHSFFAQYSQLLAQDGGNFQKTGSGQESPPERAEGEKKIIEEGLNTDDHMDSDEELRWYGLAGSP</sequence>
<feature type="region of interest" description="Disordered" evidence="1">
    <location>
        <begin position="120"/>
        <end position="194"/>
    </location>
</feature>
<feature type="region of interest" description="Disordered" evidence="1">
    <location>
        <begin position="332"/>
        <end position="377"/>
    </location>
</feature>
<dbReference type="OrthoDB" id="10675601at2759"/>
<evidence type="ECO:0000313" key="2">
    <source>
        <dbReference type="EMBL" id="KUJ07901.1"/>
    </source>
</evidence>